<sequence>MKALLNRKKSIYRMSDKNYMQACLTGVGLTALLAYIFYHSVKALLFLSPVVLLIIRLRERDMEKKIRFILNLQFRDCILSMASAMSAGYSLENALEEAYGEMILLHGKESIIAKEMETMSRQLKLSVPVEKAFSDFAERTGLEDIRIFTSVMQIAKRGGGDFNRIIRSSADTISEKLETQKEIQTLLGAKKLEQTLMNLIPLLIIVYINQTSPDLLRPMYETILGTIVMTLCLGGYALAWLISKKIVELEV</sequence>
<dbReference type="OrthoDB" id="9796142at2"/>
<organism evidence="8 9">
    <name type="scientific">Parasporobacterium paucivorans DSM 15970</name>
    <dbReference type="NCBI Taxonomy" id="1122934"/>
    <lineage>
        <taxon>Bacteria</taxon>
        <taxon>Bacillati</taxon>
        <taxon>Bacillota</taxon>
        <taxon>Clostridia</taxon>
        <taxon>Lachnospirales</taxon>
        <taxon>Lachnospiraceae</taxon>
        <taxon>Parasporobacterium</taxon>
    </lineage>
</organism>
<dbReference type="GO" id="GO:0005886">
    <property type="term" value="C:plasma membrane"/>
    <property type="evidence" value="ECO:0007669"/>
    <property type="project" value="UniProtKB-SubCell"/>
</dbReference>
<keyword evidence="4 6" id="KW-1133">Transmembrane helix</keyword>
<proteinExistence type="predicted"/>
<dbReference type="Pfam" id="PF00482">
    <property type="entry name" value="T2SSF"/>
    <property type="match status" value="1"/>
</dbReference>
<keyword evidence="9" id="KW-1185">Reference proteome</keyword>
<evidence type="ECO:0000256" key="6">
    <source>
        <dbReference type="SAM" id="Phobius"/>
    </source>
</evidence>
<feature type="transmembrane region" description="Helical" evidence="6">
    <location>
        <begin position="195"/>
        <end position="211"/>
    </location>
</feature>
<accession>A0A1M6JAW0</accession>
<dbReference type="Proteomes" id="UP000184342">
    <property type="component" value="Unassembled WGS sequence"/>
</dbReference>
<keyword evidence="3 6" id="KW-0812">Transmembrane</keyword>
<evidence type="ECO:0000256" key="4">
    <source>
        <dbReference type="ARBA" id="ARBA00022989"/>
    </source>
</evidence>
<dbReference type="AlphaFoldDB" id="A0A1M6JAW0"/>
<evidence type="ECO:0000259" key="7">
    <source>
        <dbReference type="Pfam" id="PF00482"/>
    </source>
</evidence>
<dbReference type="EMBL" id="FQYT01000021">
    <property type="protein sequence ID" value="SHJ43772.1"/>
    <property type="molecule type" value="Genomic_DNA"/>
</dbReference>
<gene>
    <name evidence="8" type="ORF">SAMN02745691_01958</name>
</gene>
<evidence type="ECO:0000256" key="1">
    <source>
        <dbReference type="ARBA" id="ARBA00004651"/>
    </source>
</evidence>
<evidence type="ECO:0000313" key="8">
    <source>
        <dbReference type="EMBL" id="SHJ43772.1"/>
    </source>
</evidence>
<protein>
    <submittedName>
        <fullName evidence="8">Tight adherence protein B</fullName>
    </submittedName>
</protein>
<evidence type="ECO:0000256" key="5">
    <source>
        <dbReference type="ARBA" id="ARBA00023136"/>
    </source>
</evidence>
<keyword evidence="5 6" id="KW-0472">Membrane</keyword>
<keyword evidence="2" id="KW-1003">Cell membrane</keyword>
<feature type="transmembrane region" description="Helical" evidence="6">
    <location>
        <begin position="20"/>
        <end position="37"/>
    </location>
</feature>
<evidence type="ECO:0000256" key="3">
    <source>
        <dbReference type="ARBA" id="ARBA00022692"/>
    </source>
</evidence>
<evidence type="ECO:0000256" key="2">
    <source>
        <dbReference type="ARBA" id="ARBA00022475"/>
    </source>
</evidence>
<feature type="domain" description="Type II secretion system protein GspF" evidence="7">
    <location>
        <begin position="80"/>
        <end position="207"/>
    </location>
</feature>
<name>A0A1M6JAW0_9FIRM</name>
<comment type="subcellular location">
    <subcellularLocation>
        <location evidence="1">Cell membrane</location>
        <topology evidence="1">Multi-pass membrane protein</topology>
    </subcellularLocation>
</comment>
<evidence type="ECO:0000313" key="9">
    <source>
        <dbReference type="Proteomes" id="UP000184342"/>
    </source>
</evidence>
<feature type="transmembrane region" description="Helical" evidence="6">
    <location>
        <begin position="43"/>
        <end position="59"/>
    </location>
</feature>
<dbReference type="STRING" id="1122934.SAMN02745691_01958"/>
<dbReference type="InterPro" id="IPR018076">
    <property type="entry name" value="T2SS_GspF_dom"/>
</dbReference>
<feature type="transmembrane region" description="Helical" evidence="6">
    <location>
        <begin position="223"/>
        <end position="242"/>
    </location>
</feature>
<dbReference type="RefSeq" id="WP_094757414.1">
    <property type="nucleotide sequence ID" value="NZ_FQYT01000021.1"/>
</dbReference>
<dbReference type="PANTHER" id="PTHR35007:SF1">
    <property type="entry name" value="PILUS ASSEMBLY PROTEIN"/>
    <property type="match status" value="1"/>
</dbReference>
<dbReference type="PANTHER" id="PTHR35007">
    <property type="entry name" value="INTEGRAL MEMBRANE PROTEIN-RELATED"/>
    <property type="match status" value="1"/>
</dbReference>
<reference evidence="8 9" key="1">
    <citation type="submission" date="2016-11" db="EMBL/GenBank/DDBJ databases">
        <authorList>
            <person name="Jaros S."/>
            <person name="Januszkiewicz K."/>
            <person name="Wedrychowicz H."/>
        </authorList>
    </citation>
    <scope>NUCLEOTIDE SEQUENCE [LARGE SCALE GENOMIC DNA]</scope>
    <source>
        <strain evidence="8 9">DSM 15970</strain>
    </source>
</reference>